<organism evidence="1 2">
    <name type="scientific">Pristionchus pacificus</name>
    <name type="common">Parasitic nematode worm</name>
    <dbReference type="NCBI Taxonomy" id="54126"/>
    <lineage>
        <taxon>Eukaryota</taxon>
        <taxon>Metazoa</taxon>
        <taxon>Ecdysozoa</taxon>
        <taxon>Nematoda</taxon>
        <taxon>Chromadorea</taxon>
        <taxon>Rhabditida</taxon>
        <taxon>Rhabditina</taxon>
        <taxon>Diplogasteromorpha</taxon>
        <taxon>Diplogasteroidea</taxon>
        <taxon>Neodiplogasteridae</taxon>
        <taxon>Pristionchus</taxon>
    </lineage>
</organism>
<reference evidence="1" key="2">
    <citation type="submission" date="2022-06" db="UniProtKB">
        <authorList>
            <consortium name="EnsemblMetazoa"/>
        </authorList>
    </citation>
    <scope>IDENTIFICATION</scope>
    <source>
        <strain evidence="1">PS312</strain>
    </source>
</reference>
<evidence type="ECO:0000313" key="1">
    <source>
        <dbReference type="EnsemblMetazoa" id="PPA46198.1"/>
    </source>
</evidence>
<evidence type="ECO:0000313" key="2">
    <source>
        <dbReference type="Proteomes" id="UP000005239"/>
    </source>
</evidence>
<gene>
    <name evidence="1" type="primary">WBGene00284567</name>
</gene>
<dbReference type="AlphaFoldDB" id="A0A2A6BI70"/>
<keyword evidence="2" id="KW-1185">Reference proteome</keyword>
<accession>A0A8R1V6X8</accession>
<reference evidence="2" key="1">
    <citation type="journal article" date="2008" name="Nat. Genet.">
        <title>The Pristionchus pacificus genome provides a unique perspective on nematode lifestyle and parasitism.</title>
        <authorList>
            <person name="Dieterich C."/>
            <person name="Clifton S.W."/>
            <person name="Schuster L.N."/>
            <person name="Chinwalla A."/>
            <person name="Delehaunty K."/>
            <person name="Dinkelacker I."/>
            <person name="Fulton L."/>
            <person name="Fulton R."/>
            <person name="Godfrey J."/>
            <person name="Minx P."/>
            <person name="Mitreva M."/>
            <person name="Roeseler W."/>
            <person name="Tian H."/>
            <person name="Witte H."/>
            <person name="Yang S.P."/>
            <person name="Wilson R.K."/>
            <person name="Sommer R.J."/>
        </authorList>
    </citation>
    <scope>NUCLEOTIDE SEQUENCE [LARGE SCALE GENOMIC DNA]</scope>
    <source>
        <strain evidence="2">PS312</strain>
    </source>
</reference>
<accession>A0A2A6BI70</accession>
<sequence>MNSVLAVDVFSLSSPLLPLLPSSFNFSIRVRPAPQRYYEEAATARSTVVKSTMGRLRFVSRDLSAAREKEDKRRTTQVNNQ</sequence>
<name>A0A2A6BI70_PRIPA</name>
<dbReference type="EnsemblMetazoa" id="PPA46198.1">
    <property type="protein sequence ID" value="PPA46198.1"/>
    <property type="gene ID" value="WBGene00284567"/>
</dbReference>
<protein>
    <submittedName>
        <fullName evidence="1">Uncharacterized protein</fullName>
    </submittedName>
</protein>
<dbReference type="Proteomes" id="UP000005239">
    <property type="component" value="Unassembled WGS sequence"/>
</dbReference>
<proteinExistence type="predicted"/>